<dbReference type="RefSeq" id="WP_119376217.1">
    <property type="nucleotide sequence ID" value="NZ_QWFX01000010.1"/>
</dbReference>
<evidence type="ECO:0000256" key="2">
    <source>
        <dbReference type="SAM" id="SignalP"/>
    </source>
</evidence>
<dbReference type="OrthoDB" id="7632635at2"/>
<keyword evidence="2" id="KW-0732">Signal</keyword>
<protein>
    <recommendedName>
        <fullName evidence="5">DUF4148 domain-containing protein</fullName>
    </recommendedName>
</protein>
<accession>A0A399RDW4</accession>
<gene>
    <name evidence="3" type="ORF">D1223_09555</name>
</gene>
<feature type="region of interest" description="Disordered" evidence="1">
    <location>
        <begin position="24"/>
        <end position="51"/>
    </location>
</feature>
<dbReference type="AlphaFoldDB" id="A0A399RDW4"/>
<dbReference type="EMBL" id="QWFX01000010">
    <property type="protein sequence ID" value="RIJ29710.1"/>
    <property type="molecule type" value="Genomic_DNA"/>
</dbReference>
<evidence type="ECO:0008006" key="5">
    <source>
        <dbReference type="Google" id="ProtNLM"/>
    </source>
</evidence>
<reference evidence="3 4" key="1">
    <citation type="submission" date="2018-08" db="EMBL/GenBank/DDBJ databases">
        <title>Henriciella mobilis sp. nov., isolated from seawater.</title>
        <authorList>
            <person name="Cheng H."/>
            <person name="Wu Y.-H."/>
            <person name="Xu X.-W."/>
            <person name="Guo L.-L."/>
        </authorList>
    </citation>
    <scope>NUCLEOTIDE SEQUENCE [LARGE SCALE GENOMIC DNA]</scope>
    <source>
        <strain evidence="3 4">JN25</strain>
    </source>
</reference>
<evidence type="ECO:0000313" key="3">
    <source>
        <dbReference type="EMBL" id="RIJ29710.1"/>
    </source>
</evidence>
<feature type="compositionally biased region" description="Polar residues" evidence="1">
    <location>
        <begin position="24"/>
        <end position="46"/>
    </location>
</feature>
<sequence>MPFAKPLATVALPTALALSAAGQIATSNEKGATGAYSSDVESSFTSEGRFGPRTAIDDLRAHVDRDREQIERVRQQQLQVTAPPPPEKIEPFLPGSAENTEASARNKPAAASEEGEPDAS</sequence>
<feature type="region of interest" description="Disordered" evidence="1">
    <location>
        <begin position="74"/>
        <end position="120"/>
    </location>
</feature>
<proteinExistence type="predicted"/>
<feature type="signal peptide" evidence="2">
    <location>
        <begin position="1"/>
        <end position="20"/>
    </location>
</feature>
<organism evidence="3 4">
    <name type="scientific">Henriciella mobilis</name>
    <dbReference type="NCBI Taxonomy" id="2305467"/>
    <lineage>
        <taxon>Bacteria</taxon>
        <taxon>Pseudomonadati</taxon>
        <taxon>Pseudomonadota</taxon>
        <taxon>Alphaproteobacteria</taxon>
        <taxon>Hyphomonadales</taxon>
        <taxon>Hyphomonadaceae</taxon>
        <taxon>Henriciella</taxon>
    </lineage>
</organism>
<evidence type="ECO:0000313" key="4">
    <source>
        <dbReference type="Proteomes" id="UP000266385"/>
    </source>
</evidence>
<dbReference type="Proteomes" id="UP000266385">
    <property type="component" value="Unassembled WGS sequence"/>
</dbReference>
<evidence type="ECO:0000256" key="1">
    <source>
        <dbReference type="SAM" id="MobiDB-lite"/>
    </source>
</evidence>
<feature type="chain" id="PRO_5017436994" description="DUF4148 domain-containing protein" evidence="2">
    <location>
        <begin position="21"/>
        <end position="120"/>
    </location>
</feature>
<name>A0A399RDW4_9PROT</name>
<keyword evidence="4" id="KW-1185">Reference proteome</keyword>
<comment type="caution">
    <text evidence="3">The sequence shown here is derived from an EMBL/GenBank/DDBJ whole genome shotgun (WGS) entry which is preliminary data.</text>
</comment>